<dbReference type="PANTHER" id="PTHR46481:SF2">
    <property type="entry name" value="BED-TYPE DOMAIN-CONTAINING PROTEIN"/>
    <property type="match status" value="1"/>
</dbReference>
<organism evidence="1 2">
    <name type="scientific">Camelina sativa</name>
    <name type="common">False flax</name>
    <name type="synonym">Myagrum sativum</name>
    <dbReference type="NCBI Taxonomy" id="90675"/>
    <lineage>
        <taxon>Eukaryota</taxon>
        <taxon>Viridiplantae</taxon>
        <taxon>Streptophyta</taxon>
        <taxon>Embryophyta</taxon>
        <taxon>Tracheophyta</taxon>
        <taxon>Spermatophyta</taxon>
        <taxon>Magnoliopsida</taxon>
        <taxon>eudicotyledons</taxon>
        <taxon>Gunneridae</taxon>
        <taxon>Pentapetalae</taxon>
        <taxon>rosids</taxon>
        <taxon>malvids</taxon>
        <taxon>Brassicales</taxon>
        <taxon>Brassicaceae</taxon>
        <taxon>Camelineae</taxon>
        <taxon>Camelina</taxon>
    </lineage>
</organism>
<evidence type="ECO:0000313" key="1">
    <source>
        <dbReference type="Proteomes" id="UP000694864"/>
    </source>
</evidence>
<accession>A0ABM0VHQ0</accession>
<dbReference type="Proteomes" id="UP000694864">
    <property type="component" value="Chromosome 13"/>
</dbReference>
<evidence type="ECO:0000313" key="2">
    <source>
        <dbReference type="RefSeq" id="XP_010456305.1"/>
    </source>
</evidence>
<dbReference type="InterPro" id="IPR052035">
    <property type="entry name" value="ZnF_BED_domain_contain"/>
</dbReference>
<gene>
    <name evidence="2" type="primary">LOC104737749</name>
</gene>
<dbReference type="RefSeq" id="XP_010456305.1">
    <property type="nucleotide sequence ID" value="XM_010458003.1"/>
</dbReference>
<keyword evidence="1" id="KW-1185">Reference proteome</keyword>
<proteinExistence type="predicted"/>
<dbReference type="PANTHER" id="PTHR46481">
    <property type="entry name" value="ZINC FINGER BED DOMAIN-CONTAINING PROTEIN 4"/>
    <property type="match status" value="1"/>
</dbReference>
<dbReference type="GeneID" id="104737749"/>
<sequence length="164" mass="18734">MTISSSQVEIKTRSPMWDHRNRCKCNYCAIGLKCVTTSGTSNLAKHLKTCKPYIAWQQRATQQNLNSGSGVTVGNMQVGRVSEAVFREACNEMLVLGELPPVFLESIAWRHFYRRFNFTSHIPERQPLKILFKCSRRKKEVADGRTTSLILLLFKSQTLNLILL</sequence>
<reference evidence="1" key="1">
    <citation type="journal article" date="2014" name="Nat. Commun.">
        <title>The emerging biofuel crop Camelina sativa retains a highly undifferentiated hexaploid genome structure.</title>
        <authorList>
            <person name="Kagale S."/>
            <person name="Koh C."/>
            <person name="Nixon J."/>
            <person name="Bollina V."/>
            <person name="Clarke W.E."/>
            <person name="Tuteja R."/>
            <person name="Spillane C."/>
            <person name="Robinson S.J."/>
            <person name="Links M.G."/>
            <person name="Clarke C."/>
            <person name="Higgins E.E."/>
            <person name="Huebert T."/>
            <person name="Sharpe A.G."/>
            <person name="Parkin I.A."/>
        </authorList>
    </citation>
    <scope>NUCLEOTIDE SEQUENCE [LARGE SCALE GENOMIC DNA]</scope>
    <source>
        <strain evidence="1">cv. DH55</strain>
    </source>
</reference>
<dbReference type="SMART" id="SM00614">
    <property type="entry name" value="ZnF_BED"/>
    <property type="match status" value="1"/>
</dbReference>
<name>A0ABM0VHQ0_CAMSA</name>
<reference evidence="2" key="2">
    <citation type="submission" date="2025-08" db="UniProtKB">
        <authorList>
            <consortium name="RefSeq"/>
        </authorList>
    </citation>
    <scope>IDENTIFICATION</scope>
    <source>
        <tissue evidence="2">Leaf</tissue>
    </source>
</reference>
<protein>
    <submittedName>
        <fullName evidence="2">Uncharacterized protein LOC104737749</fullName>
    </submittedName>
</protein>